<evidence type="ECO:0000259" key="2">
    <source>
        <dbReference type="Pfam" id="PF12802"/>
    </source>
</evidence>
<dbReference type="STRING" id="33888.A6122_2303"/>
<sequence length="411" mass="42090">MDKQNSAVRTAKSRLHRTEGGALWLTLAMSPRRRTTVSAVGELLLLLADGAPRTRADVVAETGLPRAAVSAQLDVLTASGLIARQDDAPSSGGRPAARVAFDARARSLLAIDLGAAHAVIALTDLDGTVLARRREIIAIADGPLAVLGHALDVAAALPEHTAEAGPLAGVGVGVPGPVEHATGRPVKPPIMPGWDRFDIPEFVARRLPVPVLVDNDVNLLALGEHADHYADVDDLLYVKVSTGIGAGIVSGGALQRGALGAAGDLGHVQVPGDRGEADLEAIASGSAIARRLADAGIDAASTSDVVTLLTDGDPTTVELTRAAGRDIGEVLATCVNLLNPSVIVVGGSIAQASHEVLAGVREVVYRRSLPLATRSLDIVQAAAQGGGVRGAALMVRRHLLSPTHVDAFLAA</sequence>
<proteinExistence type="inferred from homology"/>
<comment type="similarity">
    <text evidence="1">Belongs to the ROK (NagC/XylR) family.</text>
</comment>
<dbReference type="GO" id="GO:0003700">
    <property type="term" value="F:DNA-binding transcription factor activity"/>
    <property type="evidence" value="ECO:0007669"/>
    <property type="project" value="InterPro"/>
</dbReference>
<dbReference type="Pfam" id="PF00480">
    <property type="entry name" value="ROK"/>
    <property type="match status" value="1"/>
</dbReference>
<reference evidence="3 4" key="1">
    <citation type="submission" date="2016-05" db="EMBL/GenBank/DDBJ databases">
        <title>Complete genome sequence of Rathayibacter tritici NCPPB 1953.</title>
        <authorList>
            <person name="Park J."/>
            <person name="Lee H.-H."/>
            <person name="Lee S.-W."/>
            <person name="Seo Y.-S."/>
        </authorList>
    </citation>
    <scope>NUCLEOTIDE SEQUENCE [LARGE SCALE GENOMIC DNA]</scope>
    <source>
        <strain evidence="3 4">NCPPB 1953</strain>
    </source>
</reference>
<dbReference type="Proteomes" id="UP000077071">
    <property type="component" value="Chromosome"/>
</dbReference>
<keyword evidence="4" id="KW-1185">Reference proteome</keyword>
<dbReference type="SUPFAM" id="SSF46785">
    <property type="entry name" value="Winged helix' DNA-binding domain"/>
    <property type="match status" value="1"/>
</dbReference>
<evidence type="ECO:0000313" key="3">
    <source>
        <dbReference type="EMBL" id="AND17424.1"/>
    </source>
</evidence>
<dbReference type="Pfam" id="PF12802">
    <property type="entry name" value="MarR_2"/>
    <property type="match status" value="1"/>
</dbReference>
<accession>A0A160KUY8</accession>
<evidence type="ECO:0000256" key="1">
    <source>
        <dbReference type="ARBA" id="ARBA00006479"/>
    </source>
</evidence>
<dbReference type="AlphaFoldDB" id="A0A160KUY8"/>
<dbReference type="InterPro" id="IPR049874">
    <property type="entry name" value="ROK_cs"/>
</dbReference>
<dbReference type="Gene3D" id="1.10.10.10">
    <property type="entry name" value="Winged helix-like DNA-binding domain superfamily/Winged helix DNA-binding domain"/>
    <property type="match status" value="1"/>
</dbReference>
<dbReference type="PANTHER" id="PTHR18964">
    <property type="entry name" value="ROK (REPRESSOR, ORF, KINASE) FAMILY"/>
    <property type="match status" value="1"/>
</dbReference>
<dbReference type="KEGG" id="rtn:A6122_2303"/>
<dbReference type="PANTHER" id="PTHR18964:SF173">
    <property type="entry name" value="GLUCOKINASE"/>
    <property type="match status" value="1"/>
</dbReference>
<dbReference type="InterPro" id="IPR036390">
    <property type="entry name" value="WH_DNA-bd_sf"/>
</dbReference>
<dbReference type="PROSITE" id="PS01125">
    <property type="entry name" value="ROK"/>
    <property type="match status" value="1"/>
</dbReference>
<name>A0A160KUY8_9MICO</name>
<dbReference type="EMBL" id="CP015515">
    <property type="protein sequence ID" value="AND17424.1"/>
    <property type="molecule type" value="Genomic_DNA"/>
</dbReference>
<dbReference type="Gene3D" id="3.30.420.40">
    <property type="match status" value="2"/>
</dbReference>
<dbReference type="InterPro" id="IPR036388">
    <property type="entry name" value="WH-like_DNA-bd_sf"/>
</dbReference>
<protein>
    <recommendedName>
        <fullName evidence="2">HTH marR-type domain-containing protein</fullName>
    </recommendedName>
</protein>
<dbReference type="InterPro" id="IPR000600">
    <property type="entry name" value="ROK"/>
</dbReference>
<feature type="domain" description="HTH marR-type" evidence="2">
    <location>
        <begin position="43"/>
        <end position="88"/>
    </location>
</feature>
<organism evidence="3 4">
    <name type="scientific">Rathayibacter tritici</name>
    <dbReference type="NCBI Taxonomy" id="33888"/>
    <lineage>
        <taxon>Bacteria</taxon>
        <taxon>Bacillati</taxon>
        <taxon>Actinomycetota</taxon>
        <taxon>Actinomycetes</taxon>
        <taxon>Micrococcales</taxon>
        <taxon>Microbacteriaceae</taxon>
        <taxon>Rathayibacter</taxon>
    </lineage>
</organism>
<dbReference type="SUPFAM" id="SSF53067">
    <property type="entry name" value="Actin-like ATPase domain"/>
    <property type="match status" value="1"/>
</dbReference>
<dbReference type="InterPro" id="IPR000835">
    <property type="entry name" value="HTH_MarR-typ"/>
</dbReference>
<dbReference type="InterPro" id="IPR043129">
    <property type="entry name" value="ATPase_NBD"/>
</dbReference>
<dbReference type="PATRIC" id="fig|33888.3.peg.2567"/>
<gene>
    <name evidence="3" type="ORF">A6122_2303</name>
</gene>
<evidence type="ECO:0000313" key="4">
    <source>
        <dbReference type="Proteomes" id="UP000077071"/>
    </source>
</evidence>
<dbReference type="CDD" id="cd23763">
    <property type="entry name" value="ASKHA_ATPase_ROK"/>
    <property type="match status" value="1"/>
</dbReference>